<proteinExistence type="predicted"/>
<protein>
    <submittedName>
        <fullName evidence="1">9466_t:CDS:1</fullName>
    </submittedName>
</protein>
<dbReference type="Proteomes" id="UP001153678">
    <property type="component" value="Unassembled WGS sequence"/>
</dbReference>
<gene>
    <name evidence="1" type="ORF">FWILDA_LOCUS17676</name>
</gene>
<dbReference type="EMBL" id="CAMKVN010014606">
    <property type="protein sequence ID" value="CAI2196630.1"/>
    <property type="molecule type" value="Genomic_DNA"/>
</dbReference>
<keyword evidence="2" id="KW-1185">Reference proteome</keyword>
<dbReference type="AlphaFoldDB" id="A0A9W4X5K7"/>
<feature type="non-terminal residue" evidence="1">
    <location>
        <position position="42"/>
    </location>
</feature>
<evidence type="ECO:0000313" key="2">
    <source>
        <dbReference type="Proteomes" id="UP001153678"/>
    </source>
</evidence>
<organism evidence="1 2">
    <name type="scientific">Funneliformis geosporum</name>
    <dbReference type="NCBI Taxonomy" id="1117311"/>
    <lineage>
        <taxon>Eukaryota</taxon>
        <taxon>Fungi</taxon>
        <taxon>Fungi incertae sedis</taxon>
        <taxon>Mucoromycota</taxon>
        <taxon>Glomeromycotina</taxon>
        <taxon>Glomeromycetes</taxon>
        <taxon>Glomerales</taxon>
        <taxon>Glomeraceae</taxon>
        <taxon>Funneliformis</taxon>
    </lineage>
</organism>
<evidence type="ECO:0000313" key="1">
    <source>
        <dbReference type="EMBL" id="CAI2196630.1"/>
    </source>
</evidence>
<name>A0A9W4X5K7_9GLOM</name>
<reference evidence="1" key="1">
    <citation type="submission" date="2022-08" db="EMBL/GenBank/DDBJ databases">
        <authorList>
            <person name="Kallberg Y."/>
            <person name="Tangrot J."/>
            <person name="Rosling A."/>
        </authorList>
    </citation>
    <scope>NUCLEOTIDE SEQUENCE</scope>
    <source>
        <strain evidence="1">Wild A</strain>
    </source>
</reference>
<comment type="caution">
    <text evidence="1">The sequence shown here is derived from an EMBL/GenBank/DDBJ whole genome shotgun (WGS) entry which is preliminary data.</text>
</comment>
<accession>A0A9W4X5K7</accession>
<sequence length="42" mass="4951">MNHNDQQKNILVITTSQENNDDDIEFTKSQIIEQKLTKEFLS</sequence>
<dbReference type="OrthoDB" id="2432491at2759"/>